<keyword evidence="3" id="KW-0804">Transcription</keyword>
<evidence type="ECO:0000259" key="4">
    <source>
        <dbReference type="PROSITE" id="PS50995"/>
    </source>
</evidence>
<organism evidence="5 6">
    <name type="scientific">Croceicoccus esteveae</name>
    <dbReference type="NCBI Taxonomy" id="3075597"/>
    <lineage>
        <taxon>Bacteria</taxon>
        <taxon>Pseudomonadati</taxon>
        <taxon>Pseudomonadota</taxon>
        <taxon>Alphaproteobacteria</taxon>
        <taxon>Sphingomonadales</taxon>
        <taxon>Erythrobacteraceae</taxon>
        <taxon>Croceicoccus</taxon>
    </lineage>
</organism>
<dbReference type="Pfam" id="PF12802">
    <property type="entry name" value="MarR_2"/>
    <property type="match status" value="1"/>
</dbReference>
<dbReference type="InterPro" id="IPR000835">
    <property type="entry name" value="HTH_MarR-typ"/>
</dbReference>
<dbReference type="PANTHER" id="PTHR35790:SF4">
    <property type="entry name" value="HTH-TYPE TRANSCRIPTIONAL REGULATOR PCHR"/>
    <property type="match status" value="1"/>
</dbReference>
<accession>A0ABU2ZGI1</accession>
<dbReference type="SUPFAM" id="SSF46785">
    <property type="entry name" value="Winged helix' DNA-binding domain"/>
    <property type="match status" value="1"/>
</dbReference>
<sequence>MPLVPQDAPAPIHRAERRPRLADYLPYRLSVASNAVSQQIAQRYRERFGLRISEWRIMAVLGDTGPQTQRQMVTATLMDKVAVNRACKILVDRQLISRHPNPQDGRSHMLELTASGAAMHAQIMPLALQVEQQLLECLSAQEVQTLHGVLKKLFAQARTLEPPVE</sequence>
<keyword evidence="2" id="KW-0238">DNA-binding</keyword>
<evidence type="ECO:0000256" key="2">
    <source>
        <dbReference type="ARBA" id="ARBA00023125"/>
    </source>
</evidence>
<dbReference type="PRINTS" id="PR00598">
    <property type="entry name" value="HTHMARR"/>
</dbReference>
<dbReference type="SMART" id="SM00347">
    <property type="entry name" value="HTH_MARR"/>
    <property type="match status" value="1"/>
</dbReference>
<dbReference type="InterPro" id="IPR052067">
    <property type="entry name" value="Metal_resp_HTH_trans_reg"/>
</dbReference>
<protein>
    <submittedName>
        <fullName evidence="5">MarR family winged helix-turn-helix transcriptional regulator</fullName>
    </submittedName>
</protein>
<dbReference type="Proteomes" id="UP001259803">
    <property type="component" value="Unassembled WGS sequence"/>
</dbReference>
<name>A0ABU2ZGI1_9SPHN</name>
<gene>
    <name evidence="5" type="ORF">RM533_05820</name>
</gene>
<reference evidence="5 6" key="1">
    <citation type="submission" date="2023-09" db="EMBL/GenBank/DDBJ databases">
        <authorList>
            <person name="Rey-Velasco X."/>
        </authorList>
    </citation>
    <scope>NUCLEOTIDE SEQUENCE [LARGE SCALE GENOMIC DNA]</scope>
    <source>
        <strain evidence="5 6">F390</strain>
    </source>
</reference>
<keyword evidence="6" id="KW-1185">Reference proteome</keyword>
<evidence type="ECO:0000313" key="6">
    <source>
        <dbReference type="Proteomes" id="UP001259803"/>
    </source>
</evidence>
<dbReference type="Gene3D" id="1.10.10.10">
    <property type="entry name" value="Winged helix-like DNA-binding domain superfamily/Winged helix DNA-binding domain"/>
    <property type="match status" value="1"/>
</dbReference>
<proteinExistence type="predicted"/>
<evidence type="ECO:0000256" key="1">
    <source>
        <dbReference type="ARBA" id="ARBA00023015"/>
    </source>
</evidence>
<comment type="caution">
    <text evidence="5">The sequence shown here is derived from an EMBL/GenBank/DDBJ whole genome shotgun (WGS) entry which is preliminary data.</text>
</comment>
<dbReference type="InterPro" id="IPR036390">
    <property type="entry name" value="WH_DNA-bd_sf"/>
</dbReference>
<dbReference type="InterPro" id="IPR036388">
    <property type="entry name" value="WH-like_DNA-bd_sf"/>
</dbReference>
<evidence type="ECO:0000256" key="3">
    <source>
        <dbReference type="ARBA" id="ARBA00023163"/>
    </source>
</evidence>
<dbReference type="EMBL" id="JAVRHS010000003">
    <property type="protein sequence ID" value="MDT0575697.1"/>
    <property type="molecule type" value="Genomic_DNA"/>
</dbReference>
<evidence type="ECO:0000313" key="5">
    <source>
        <dbReference type="EMBL" id="MDT0575697.1"/>
    </source>
</evidence>
<feature type="domain" description="HTH marR-type" evidence="4">
    <location>
        <begin position="22"/>
        <end position="155"/>
    </location>
</feature>
<dbReference type="PROSITE" id="PS50995">
    <property type="entry name" value="HTH_MARR_2"/>
    <property type="match status" value="1"/>
</dbReference>
<dbReference type="PANTHER" id="PTHR35790">
    <property type="entry name" value="HTH-TYPE TRANSCRIPTIONAL REGULATOR PCHR"/>
    <property type="match status" value="1"/>
</dbReference>
<keyword evidence="1" id="KW-0805">Transcription regulation</keyword>